<evidence type="ECO:0000313" key="7">
    <source>
        <dbReference type="EMBL" id="MEQ2291259.1"/>
    </source>
</evidence>
<evidence type="ECO:0000256" key="1">
    <source>
        <dbReference type="ARBA" id="ARBA00022723"/>
    </source>
</evidence>
<organism evidence="7 8">
    <name type="scientific">Ameca splendens</name>
    <dbReference type="NCBI Taxonomy" id="208324"/>
    <lineage>
        <taxon>Eukaryota</taxon>
        <taxon>Metazoa</taxon>
        <taxon>Chordata</taxon>
        <taxon>Craniata</taxon>
        <taxon>Vertebrata</taxon>
        <taxon>Euteleostomi</taxon>
        <taxon>Actinopterygii</taxon>
        <taxon>Neopterygii</taxon>
        <taxon>Teleostei</taxon>
        <taxon>Neoteleostei</taxon>
        <taxon>Acanthomorphata</taxon>
        <taxon>Ovalentaria</taxon>
        <taxon>Atherinomorphae</taxon>
        <taxon>Cyprinodontiformes</taxon>
        <taxon>Goodeidae</taxon>
        <taxon>Ameca</taxon>
    </lineage>
</organism>
<keyword evidence="1" id="KW-0479">Metal-binding</keyword>
<dbReference type="Gene3D" id="3.30.40.10">
    <property type="entry name" value="Zinc/RING finger domain, C3HC4 (zinc finger)"/>
    <property type="match status" value="1"/>
</dbReference>
<evidence type="ECO:0000259" key="6">
    <source>
        <dbReference type="PROSITE" id="PS50089"/>
    </source>
</evidence>
<dbReference type="SUPFAM" id="SSF57850">
    <property type="entry name" value="RING/U-box"/>
    <property type="match status" value="1"/>
</dbReference>
<dbReference type="Proteomes" id="UP001469553">
    <property type="component" value="Unassembled WGS sequence"/>
</dbReference>
<evidence type="ECO:0000313" key="8">
    <source>
        <dbReference type="Proteomes" id="UP001469553"/>
    </source>
</evidence>
<comment type="caution">
    <text evidence="7">The sequence shown here is derived from an EMBL/GenBank/DDBJ whole genome shotgun (WGS) entry which is preliminary data.</text>
</comment>
<feature type="non-terminal residue" evidence="7">
    <location>
        <position position="1"/>
    </location>
</feature>
<dbReference type="PANTHER" id="PTHR12429">
    <property type="entry name" value="NEURALIZED"/>
    <property type="match status" value="1"/>
</dbReference>
<dbReference type="EMBL" id="JAHRIP010028921">
    <property type="protein sequence ID" value="MEQ2291259.1"/>
    <property type="molecule type" value="Genomic_DNA"/>
</dbReference>
<evidence type="ECO:0000256" key="3">
    <source>
        <dbReference type="ARBA" id="ARBA00022833"/>
    </source>
</evidence>
<proteinExistence type="predicted"/>
<sequence length="123" mass="13020">TLQSSPPCTSPTTSQSSSPDDSDSDLAFSINRSSSASESSLVTAPSSPLSPPTSPSLTASELPPAGKNGECTICFDQEVDTVIYTCGHMCLCNDCGQKLKRQISSCCPICRRPIKDVIKTYRP</sequence>
<dbReference type="PROSITE" id="PS50089">
    <property type="entry name" value="ZF_RING_2"/>
    <property type="match status" value="1"/>
</dbReference>
<dbReference type="Pfam" id="PF13920">
    <property type="entry name" value="zf-C3HC4_3"/>
    <property type="match status" value="1"/>
</dbReference>
<gene>
    <name evidence="7" type="primary">NEURL1B</name>
    <name evidence="7" type="ORF">AMECASPLE_011642</name>
</gene>
<dbReference type="InterPro" id="IPR001841">
    <property type="entry name" value="Znf_RING"/>
</dbReference>
<feature type="domain" description="RING-type" evidence="6">
    <location>
        <begin position="71"/>
        <end position="111"/>
    </location>
</feature>
<protein>
    <submittedName>
        <fullName evidence="7">E3 ubiquitin-protein ligase neurl1b</fullName>
    </submittedName>
</protein>
<evidence type="ECO:0000256" key="5">
    <source>
        <dbReference type="SAM" id="MobiDB-lite"/>
    </source>
</evidence>
<name>A0ABV0YC81_9TELE</name>
<feature type="region of interest" description="Disordered" evidence="5">
    <location>
        <begin position="1"/>
        <end position="63"/>
    </location>
</feature>
<keyword evidence="8" id="KW-1185">Reference proteome</keyword>
<dbReference type="InterPro" id="IPR037962">
    <property type="entry name" value="Neuralized"/>
</dbReference>
<accession>A0ABV0YC81</accession>
<evidence type="ECO:0000256" key="4">
    <source>
        <dbReference type="PROSITE-ProRule" id="PRU00175"/>
    </source>
</evidence>
<feature type="compositionally biased region" description="Low complexity" evidence="5">
    <location>
        <begin position="1"/>
        <end position="47"/>
    </location>
</feature>
<reference evidence="7 8" key="1">
    <citation type="submission" date="2021-06" db="EMBL/GenBank/DDBJ databases">
        <authorList>
            <person name="Palmer J.M."/>
        </authorList>
    </citation>
    <scope>NUCLEOTIDE SEQUENCE [LARGE SCALE GENOMIC DNA]</scope>
    <source>
        <strain evidence="7 8">AS_MEX2019</strain>
        <tissue evidence="7">Muscle</tissue>
    </source>
</reference>
<evidence type="ECO:0000256" key="2">
    <source>
        <dbReference type="ARBA" id="ARBA00022771"/>
    </source>
</evidence>
<dbReference type="PANTHER" id="PTHR12429:SF10">
    <property type="entry name" value="E3 UBIQUITIN-PROTEIN LIGASE NEURL1B"/>
    <property type="match status" value="1"/>
</dbReference>
<keyword evidence="3" id="KW-0862">Zinc</keyword>
<dbReference type="InterPro" id="IPR013083">
    <property type="entry name" value="Znf_RING/FYVE/PHD"/>
</dbReference>
<keyword evidence="2 4" id="KW-0863">Zinc-finger</keyword>